<dbReference type="Gene3D" id="3.40.50.10610">
    <property type="entry name" value="ABC-type transport auxiliary lipoprotein component"/>
    <property type="match status" value="1"/>
</dbReference>
<feature type="chain" id="PRO_5016339261" evidence="1">
    <location>
        <begin position="21"/>
        <end position="207"/>
    </location>
</feature>
<dbReference type="OrthoDB" id="5795476at2"/>
<keyword evidence="1" id="KW-0732">Signal</keyword>
<dbReference type="Pfam" id="PF03886">
    <property type="entry name" value="ABC_trans_aux"/>
    <property type="match status" value="1"/>
</dbReference>
<dbReference type="AlphaFoldDB" id="A0A328P5T0"/>
<evidence type="ECO:0000313" key="3">
    <source>
        <dbReference type="EMBL" id="RAO76990.1"/>
    </source>
</evidence>
<dbReference type="EMBL" id="NFZS01000001">
    <property type="protein sequence ID" value="RAO76990.1"/>
    <property type="molecule type" value="Genomic_DNA"/>
</dbReference>
<dbReference type="InterPro" id="IPR005586">
    <property type="entry name" value="ABC_trans_aux"/>
</dbReference>
<evidence type="ECO:0000313" key="4">
    <source>
        <dbReference type="Proteomes" id="UP000248926"/>
    </source>
</evidence>
<dbReference type="PANTHER" id="PTHR36698">
    <property type="entry name" value="BLL5892 PROTEIN"/>
    <property type="match status" value="1"/>
</dbReference>
<evidence type="ECO:0000256" key="1">
    <source>
        <dbReference type="SAM" id="SignalP"/>
    </source>
</evidence>
<feature type="signal peptide" evidence="1">
    <location>
        <begin position="1"/>
        <end position="20"/>
    </location>
</feature>
<protein>
    <submittedName>
        <fullName evidence="3">ABC transporter</fullName>
    </submittedName>
</protein>
<comment type="caution">
    <text evidence="3">The sequence shown here is derived from an EMBL/GenBank/DDBJ whole genome shotgun (WGS) entry which is preliminary data.</text>
</comment>
<gene>
    <name evidence="3" type="ORF">CA260_03540</name>
</gene>
<name>A0A328P5T0_9GAMM</name>
<dbReference type="RefSeq" id="WP_111981050.1">
    <property type="nucleotide sequence ID" value="NZ_NFZS01000001.1"/>
</dbReference>
<accession>A0A328P5T0</accession>
<dbReference type="Proteomes" id="UP000248926">
    <property type="component" value="Unassembled WGS sequence"/>
</dbReference>
<dbReference type="PROSITE" id="PS51257">
    <property type="entry name" value="PROKAR_LIPOPROTEIN"/>
    <property type="match status" value="1"/>
</dbReference>
<dbReference type="SUPFAM" id="SSF159594">
    <property type="entry name" value="XCC0632-like"/>
    <property type="match status" value="1"/>
</dbReference>
<reference evidence="3 4" key="1">
    <citation type="journal article" date="2018" name="Genet. Mol. Biol.">
        <title>The genome sequence of Dyella jiangningensis FCAV SCS01 from a lignocellulose-decomposing microbial consortium metagenome reveals potential for biotechnological applications.</title>
        <authorList>
            <person name="Desiderato J.G."/>
            <person name="Alvarenga D.O."/>
            <person name="Constancio M.T.L."/>
            <person name="Alves L.M.C."/>
            <person name="Varani A.M."/>
        </authorList>
    </citation>
    <scope>NUCLEOTIDE SEQUENCE [LARGE SCALE GENOMIC DNA]</scope>
    <source>
        <strain evidence="3 4">FCAV SCS01</strain>
    </source>
</reference>
<keyword evidence="4" id="KW-1185">Reference proteome</keyword>
<sequence>MRLYARLSSCMALIALGACSVLPKAETPEIYRLPATPLPHAQAASANWSLRINTPQAERMIDSSRIAVMPQGDLVSVYKGARWSDTATTLLRNRLIDAFRDDGRAASVSSDDNGLPASYTLAGDLRAFQSEYQGNAPVVVIRYDARLVQNSGLRVVATRRFDITQPVGGTSVPQVVAAFGQASDALASQVVAWTMQQSLASPAAPAE</sequence>
<organism evidence="3 4">
    <name type="scientific">Dyella jiangningensis</name>
    <dbReference type="NCBI Taxonomy" id="1379159"/>
    <lineage>
        <taxon>Bacteria</taxon>
        <taxon>Pseudomonadati</taxon>
        <taxon>Pseudomonadota</taxon>
        <taxon>Gammaproteobacteria</taxon>
        <taxon>Lysobacterales</taxon>
        <taxon>Rhodanobacteraceae</taxon>
        <taxon>Dyella</taxon>
    </lineage>
</organism>
<feature type="domain" description="ABC-type transport auxiliary lipoprotein component" evidence="2">
    <location>
        <begin position="31"/>
        <end position="190"/>
    </location>
</feature>
<evidence type="ECO:0000259" key="2">
    <source>
        <dbReference type="Pfam" id="PF03886"/>
    </source>
</evidence>
<dbReference type="PANTHER" id="PTHR36698:SF3">
    <property type="entry name" value="ABC-TYPE TRANSPORT AUXILIARY LIPOPROTEIN COMPONENT DOMAIN-CONTAINING PROTEIN"/>
    <property type="match status" value="1"/>
</dbReference>
<proteinExistence type="predicted"/>